<name>A0A8H4AQC8_GIGMA</name>
<evidence type="ECO:0000313" key="2">
    <source>
        <dbReference type="Proteomes" id="UP000439903"/>
    </source>
</evidence>
<dbReference type="EMBL" id="WTPW01000334">
    <property type="protein sequence ID" value="KAF0521616.1"/>
    <property type="molecule type" value="Genomic_DNA"/>
</dbReference>
<organism evidence="1 2">
    <name type="scientific">Gigaspora margarita</name>
    <dbReference type="NCBI Taxonomy" id="4874"/>
    <lineage>
        <taxon>Eukaryota</taxon>
        <taxon>Fungi</taxon>
        <taxon>Fungi incertae sedis</taxon>
        <taxon>Mucoromycota</taxon>
        <taxon>Glomeromycotina</taxon>
        <taxon>Glomeromycetes</taxon>
        <taxon>Diversisporales</taxon>
        <taxon>Gigasporaceae</taxon>
        <taxon>Gigaspora</taxon>
    </lineage>
</organism>
<protein>
    <submittedName>
        <fullName evidence="1">Uncharacterized protein</fullName>
    </submittedName>
</protein>
<sequence length="199" mass="22634">MVSLQNTLSTAPILFNIILRLLLYKKTLNNVPILSKHHNTTALSQEILNTILFLSKHTTALSQETVPILSRQHTTTASSQETVLIHSRQHTSEFSRTSFEADSTSVLLDQLNFEVDHNYFLQTYEFESNADLLFDSFNLYEEQSLSWTNIFLTTTNRPTTSSFSPLNIFCQGATVFEITTFVADPEILSIANIMYQSKK</sequence>
<proteinExistence type="predicted"/>
<evidence type="ECO:0000313" key="1">
    <source>
        <dbReference type="EMBL" id="KAF0521616.1"/>
    </source>
</evidence>
<dbReference type="Proteomes" id="UP000439903">
    <property type="component" value="Unassembled WGS sequence"/>
</dbReference>
<keyword evidence="2" id="KW-1185">Reference proteome</keyword>
<comment type="caution">
    <text evidence="1">The sequence shown here is derived from an EMBL/GenBank/DDBJ whole genome shotgun (WGS) entry which is preliminary data.</text>
</comment>
<accession>A0A8H4AQC8</accession>
<reference evidence="1 2" key="1">
    <citation type="journal article" date="2019" name="Environ. Microbiol.">
        <title>At the nexus of three kingdoms: the genome of the mycorrhizal fungus Gigaspora margarita provides insights into plant, endobacterial and fungal interactions.</title>
        <authorList>
            <person name="Venice F."/>
            <person name="Ghignone S."/>
            <person name="Salvioli di Fossalunga A."/>
            <person name="Amselem J."/>
            <person name="Novero M."/>
            <person name="Xianan X."/>
            <person name="Sedzielewska Toro K."/>
            <person name="Morin E."/>
            <person name="Lipzen A."/>
            <person name="Grigoriev I.V."/>
            <person name="Henrissat B."/>
            <person name="Martin F.M."/>
            <person name="Bonfante P."/>
        </authorList>
    </citation>
    <scope>NUCLEOTIDE SEQUENCE [LARGE SCALE GENOMIC DNA]</scope>
    <source>
        <strain evidence="1 2">BEG34</strain>
    </source>
</reference>
<dbReference type="AlphaFoldDB" id="A0A8H4AQC8"/>
<gene>
    <name evidence="1" type="ORF">F8M41_015752</name>
</gene>